<dbReference type="GO" id="GO:0016709">
    <property type="term" value="F:oxidoreductase activity, acting on paired donors, with incorporation or reduction of molecular oxygen, NAD(P)H as one donor, and incorporation of one atom of oxygen"/>
    <property type="evidence" value="ECO:0007669"/>
    <property type="project" value="UniProtKB-ARBA"/>
</dbReference>
<dbReference type="InterPro" id="IPR050641">
    <property type="entry name" value="RIFMO-like"/>
</dbReference>
<comment type="caution">
    <text evidence="5">The sequence shown here is derived from an EMBL/GenBank/DDBJ whole genome shotgun (WGS) entry which is preliminary data.</text>
</comment>
<dbReference type="InterPro" id="IPR036188">
    <property type="entry name" value="FAD/NAD-bd_sf"/>
</dbReference>
<keyword evidence="3" id="KW-0274">FAD</keyword>
<gene>
    <name evidence="5" type="ORF">H0H10_21725</name>
</gene>
<dbReference type="SUPFAM" id="SSF51905">
    <property type="entry name" value="FAD/NAD(P)-binding domain"/>
    <property type="match status" value="1"/>
</dbReference>
<keyword evidence="2" id="KW-0285">Flavoprotein</keyword>
<dbReference type="PRINTS" id="PR00420">
    <property type="entry name" value="RNGMNOXGNASE"/>
</dbReference>
<dbReference type="PANTHER" id="PTHR43004">
    <property type="entry name" value="TRK SYSTEM POTASSIUM UPTAKE PROTEIN"/>
    <property type="match status" value="1"/>
</dbReference>
<feature type="domain" description="FAD-binding" evidence="4">
    <location>
        <begin position="7"/>
        <end position="346"/>
    </location>
</feature>
<comment type="cofactor">
    <cofactor evidence="1">
        <name>FAD</name>
        <dbReference type="ChEBI" id="CHEBI:57692"/>
    </cofactor>
</comment>
<organism evidence="5 6">
    <name type="scientific">Streptomyces griseicoloratus</name>
    <dbReference type="NCBI Taxonomy" id="2752516"/>
    <lineage>
        <taxon>Bacteria</taxon>
        <taxon>Bacillati</taxon>
        <taxon>Actinomycetota</taxon>
        <taxon>Actinomycetes</taxon>
        <taxon>Kitasatosporales</taxon>
        <taxon>Streptomycetaceae</taxon>
        <taxon>Streptomyces</taxon>
    </lineage>
</organism>
<dbReference type="Proteomes" id="UP000621210">
    <property type="component" value="Unassembled WGS sequence"/>
</dbReference>
<evidence type="ECO:0000256" key="3">
    <source>
        <dbReference type="ARBA" id="ARBA00022827"/>
    </source>
</evidence>
<dbReference type="Gene3D" id="3.30.9.10">
    <property type="entry name" value="D-Amino Acid Oxidase, subunit A, domain 2"/>
    <property type="match status" value="1"/>
</dbReference>
<dbReference type="Gene3D" id="3.40.30.120">
    <property type="match status" value="1"/>
</dbReference>
<reference evidence="5" key="2">
    <citation type="submission" date="2020-09" db="EMBL/GenBank/DDBJ databases">
        <authorList>
            <person name="Luo X."/>
        </authorList>
    </citation>
    <scope>NUCLEOTIDE SEQUENCE</scope>
    <source>
        <strain evidence="5">TRM S81-3</strain>
    </source>
</reference>
<dbReference type="PANTHER" id="PTHR43004:SF19">
    <property type="entry name" value="BINDING MONOOXYGENASE, PUTATIVE (JCVI)-RELATED"/>
    <property type="match status" value="1"/>
</dbReference>
<evidence type="ECO:0000259" key="4">
    <source>
        <dbReference type="Pfam" id="PF01494"/>
    </source>
</evidence>
<dbReference type="AlphaFoldDB" id="A0A926L3B3"/>
<reference evidence="5" key="1">
    <citation type="submission" date="2020-09" db="EMBL/GenBank/DDBJ databases">
        <title>Streptomyces grisecoloratus sp. nov., isolated from cotton soil.</title>
        <authorList>
            <person name="Xing L."/>
        </authorList>
    </citation>
    <scope>NUCLEOTIDE SEQUENCE</scope>
    <source>
        <strain evidence="5">TRM S81-3</strain>
    </source>
</reference>
<dbReference type="Pfam" id="PF21274">
    <property type="entry name" value="Rng_hyd_C"/>
    <property type="match status" value="1"/>
</dbReference>
<dbReference type="GO" id="GO:0071949">
    <property type="term" value="F:FAD binding"/>
    <property type="evidence" value="ECO:0007669"/>
    <property type="project" value="InterPro"/>
</dbReference>
<evidence type="ECO:0000313" key="5">
    <source>
        <dbReference type="EMBL" id="MBD0421740.1"/>
    </source>
</evidence>
<dbReference type="RefSeq" id="WP_188182692.1">
    <property type="nucleotide sequence ID" value="NZ_JACVQF010000200.1"/>
</dbReference>
<name>A0A926L3B3_9ACTN</name>
<sequence>MPSADADVDVLIVGGGPVGLTARALLERWGVRVLLVERHSGLSPFPRARLVNVRSMEIFRQLGVAAEITAAAFAPEYGRIRFRDTLYDHDFATAAMVGVNAPVPESPVMGVVTSQDRLEPVLLAAADGPVRFGVQLIGLEEEADGIAARLVDHRRGEETRVRARYLVAADGANSTARELVGVGTAGPGTLGNFTTVVFDADLGDRCAGRPAGVYFTAHGSFLPLYPEGGWAWLVPTPEDAARADWSGLVSRALGPGADVRVSVVRVRHWAMNAFVAERFRQGRILLAGDAAHAVPIIGGLGMNAGVADAHNLCWKLAGVLHEWAGSGLLDTYERERQPVAHLTLRQAVANAQLLLQVQGQRREQLRHGQAAPAAIEPPWSDQYFAQLGLVLGVTYHSDAVLPDDGGPPEPYESGTDYVPTAEPGRRMPHLWLAHHRSTLDALGEWFTLLTPDPAYWEHHTTPPWPLRVEALPGEHTCLCGLHPHGAILVRPDGHIAARWRDRPPSGAALHHALTAITQS</sequence>
<dbReference type="Pfam" id="PF01494">
    <property type="entry name" value="FAD_binding_3"/>
    <property type="match status" value="1"/>
</dbReference>
<evidence type="ECO:0000256" key="1">
    <source>
        <dbReference type="ARBA" id="ARBA00001974"/>
    </source>
</evidence>
<keyword evidence="5" id="KW-0560">Oxidoreductase</keyword>
<dbReference type="InterPro" id="IPR002938">
    <property type="entry name" value="FAD-bd"/>
</dbReference>
<proteinExistence type="predicted"/>
<keyword evidence="6" id="KW-1185">Reference proteome</keyword>
<dbReference type="Gene3D" id="3.50.50.60">
    <property type="entry name" value="FAD/NAD(P)-binding domain"/>
    <property type="match status" value="1"/>
</dbReference>
<protein>
    <submittedName>
        <fullName evidence="5">FAD-dependent monooxygenase</fullName>
    </submittedName>
</protein>
<keyword evidence="5" id="KW-0503">Monooxygenase</keyword>
<accession>A0A926L3B3</accession>
<dbReference type="EMBL" id="JACVQF010000200">
    <property type="protein sequence ID" value="MBD0421740.1"/>
    <property type="molecule type" value="Genomic_DNA"/>
</dbReference>
<evidence type="ECO:0000313" key="6">
    <source>
        <dbReference type="Proteomes" id="UP000621210"/>
    </source>
</evidence>
<evidence type="ECO:0000256" key="2">
    <source>
        <dbReference type="ARBA" id="ARBA00022630"/>
    </source>
</evidence>